<dbReference type="Gene3D" id="1.20.140.10">
    <property type="entry name" value="Butyryl-CoA Dehydrogenase, subunit A, domain 3"/>
    <property type="match status" value="1"/>
</dbReference>
<dbReference type="InterPro" id="IPR009100">
    <property type="entry name" value="AcylCoA_DH/oxidase_NM_dom_sf"/>
</dbReference>
<keyword evidence="10" id="KW-1185">Reference proteome</keyword>
<evidence type="ECO:0000256" key="4">
    <source>
        <dbReference type="ARBA" id="ARBA00022827"/>
    </source>
</evidence>
<dbReference type="RefSeq" id="WP_010895534.1">
    <property type="nucleotide sequence ID" value="NC_002516.2"/>
</dbReference>
<accession>Q9I4V4</accession>
<dbReference type="PANTHER" id="PTHR43884:SF20">
    <property type="entry name" value="ACYL-COA DEHYDROGENASE FADE28"/>
    <property type="match status" value="1"/>
</dbReference>
<sequence>MQMTDGRSAYRQEGEQMSEQDEWAGEREQRLRMIRDSAASLVPRDGDLSRVRRGRFTGSGVDRQAWREVCAMGWPALRLDEALGGSGLGMSEYAALLEALGRGLLPEPLIEAGLVAPLLPEDERVALLAAERLVLPVGIAYRDGRRRPRMQEGRLHGEVAHVHLAGAADAWLVACEQGLALVERDADGVELLCEATQDGAHLARLLFRDAPARWLSGEVTEQVLDEAGLACAAYLVGLMDGAFERTLEYLKVRRQFGREIGSFQALQHRMVDLRIQIELSRAMVEQAAAAIDAGASESERQRQVSSARVRASEAALLVTRQAIQLHGGIGYTDEADIGLFLRRAMVLLNAHGSLAFHKARYAALLQREVA</sequence>
<dbReference type="Gene3D" id="1.10.540.10">
    <property type="entry name" value="Acyl-CoA dehydrogenase/oxidase, N-terminal domain"/>
    <property type="match status" value="1"/>
</dbReference>
<dbReference type="Pfam" id="PF00441">
    <property type="entry name" value="Acyl-CoA_dh_1"/>
    <property type="match status" value="1"/>
</dbReference>
<keyword evidence="5" id="KW-0560">Oxidoreductase</keyword>
<dbReference type="STRING" id="208964.PA1020"/>
<dbReference type="AlphaFoldDB" id="Q9I4V4"/>
<dbReference type="Pfam" id="PF02771">
    <property type="entry name" value="Acyl-CoA_dh_N"/>
    <property type="match status" value="1"/>
</dbReference>
<evidence type="ECO:0000313" key="9">
    <source>
        <dbReference type="EMBL" id="AAG04409.1"/>
    </source>
</evidence>
<dbReference type="GO" id="GO:0003995">
    <property type="term" value="F:acyl-CoA dehydrogenase activity"/>
    <property type="evidence" value="ECO:0000318"/>
    <property type="project" value="GO_Central"/>
</dbReference>
<dbReference type="PIR" id="E83518">
    <property type="entry name" value="E83518"/>
</dbReference>
<evidence type="ECO:0000259" key="7">
    <source>
        <dbReference type="Pfam" id="PF00441"/>
    </source>
</evidence>
<feature type="domain" description="Acyl-CoA dehydrogenase/oxidase N-terminal" evidence="8">
    <location>
        <begin position="32"/>
        <end position="106"/>
    </location>
</feature>
<dbReference type="PseudoCAP" id="PA1020"/>
<evidence type="ECO:0000256" key="1">
    <source>
        <dbReference type="ARBA" id="ARBA00001974"/>
    </source>
</evidence>
<dbReference type="KEGG" id="pae:PA1020"/>
<dbReference type="InterPro" id="IPR037069">
    <property type="entry name" value="AcylCoA_DH/ox_N_sf"/>
</dbReference>
<dbReference type="InterPro" id="IPR009075">
    <property type="entry name" value="AcylCo_DH/oxidase_C"/>
</dbReference>
<dbReference type="PATRIC" id="fig|208964.12.peg.1054"/>
<evidence type="ECO:0000256" key="5">
    <source>
        <dbReference type="ARBA" id="ARBA00023002"/>
    </source>
</evidence>
<evidence type="ECO:0000313" key="10">
    <source>
        <dbReference type="Proteomes" id="UP000002438"/>
    </source>
</evidence>
<dbReference type="GO" id="GO:0050660">
    <property type="term" value="F:flavin adenine dinucleotide binding"/>
    <property type="evidence" value="ECO:0007669"/>
    <property type="project" value="InterPro"/>
</dbReference>
<dbReference type="PANTHER" id="PTHR43884">
    <property type="entry name" value="ACYL-COA DEHYDROGENASE"/>
    <property type="match status" value="1"/>
</dbReference>
<evidence type="ECO:0000256" key="2">
    <source>
        <dbReference type="ARBA" id="ARBA00009347"/>
    </source>
</evidence>
<dbReference type="PhylomeDB" id="Q9I4V4"/>
<evidence type="ECO:0000256" key="3">
    <source>
        <dbReference type="ARBA" id="ARBA00022630"/>
    </source>
</evidence>
<dbReference type="HOGENOM" id="CLU_018204_5_2_6"/>
<keyword evidence="3" id="KW-0285">Flavoprotein</keyword>
<comment type="cofactor">
    <cofactor evidence="1">
        <name>FAD</name>
        <dbReference type="ChEBI" id="CHEBI:57692"/>
    </cofactor>
</comment>
<evidence type="ECO:0000256" key="6">
    <source>
        <dbReference type="SAM" id="MobiDB-lite"/>
    </source>
</evidence>
<dbReference type="InParanoid" id="Q9I4V4"/>
<dbReference type="InterPro" id="IPR013786">
    <property type="entry name" value="AcylCoA_DH/ox_N"/>
</dbReference>
<reference evidence="9 10" key="1">
    <citation type="journal article" date="2000" name="Nature">
        <title>Complete genome sequence of Pseudomonas aeruginosa PAO1, an opportunistic pathogen.</title>
        <authorList>
            <person name="Stover C.K."/>
            <person name="Pham X.Q."/>
            <person name="Erwin A.L."/>
            <person name="Mizoguchi S.D."/>
            <person name="Warrener P."/>
            <person name="Hickey M.J."/>
            <person name="Brinkman F.S."/>
            <person name="Hufnagle W.O."/>
            <person name="Kowalik D.J."/>
            <person name="Lagrou M."/>
            <person name="Garber R.L."/>
            <person name="Goltry L."/>
            <person name="Tolentino E."/>
            <person name="Westbrock-Wadman S."/>
            <person name="Yuan Y."/>
            <person name="Brody L.L."/>
            <person name="Coulter S.N."/>
            <person name="Folger K.R."/>
            <person name="Kas A."/>
            <person name="Larbig K."/>
            <person name="Lim R."/>
            <person name="Smith K."/>
            <person name="Spencer D."/>
            <person name="Wong G.K."/>
            <person name="Wu Z."/>
            <person name="Paulsen I.T."/>
            <person name="Reizer J."/>
            <person name="Saier M.H."/>
            <person name="Hancock R.E."/>
            <person name="Lory S."/>
            <person name="Olson M.V."/>
        </authorList>
    </citation>
    <scope>NUCLEOTIDE SEQUENCE [LARGE SCALE GENOMIC DNA]</scope>
    <source>
        <strain evidence="10">ATCC 15692 / DSM 22644 / CIP 104116 / JCM 14847 / LMG 12228 / 1C / PRS 101 / PAO1</strain>
    </source>
</reference>
<name>Q9I4V4_PSEAE</name>
<evidence type="ECO:0000259" key="8">
    <source>
        <dbReference type="Pfam" id="PF02771"/>
    </source>
</evidence>
<dbReference type="PaxDb" id="208964-PA1020"/>
<dbReference type="SUPFAM" id="SSF56645">
    <property type="entry name" value="Acyl-CoA dehydrogenase NM domain-like"/>
    <property type="match status" value="1"/>
</dbReference>
<keyword evidence="4" id="KW-0274">FAD</keyword>
<feature type="region of interest" description="Disordered" evidence="6">
    <location>
        <begin position="1"/>
        <end position="27"/>
    </location>
</feature>
<proteinExistence type="inferred from homology"/>
<comment type="similarity">
    <text evidence="2">Belongs to the acyl-CoA dehydrogenase family.</text>
</comment>
<dbReference type="GeneID" id="877573"/>
<organism evidence="9 10">
    <name type="scientific">Pseudomonas aeruginosa (strain ATCC 15692 / DSM 22644 / CIP 104116 / JCM 14847 / LMG 12228 / 1C / PRS 101 / PAO1)</name>
    <dbReference type="NCBI Taxonomy" id="208964"/>
    <lineage>
        <taxon>Bacteria</taxon>
        <taxon>Pseudomonadati</taxon>
        <taxon>Pseudomonadota</taxon>
        <taxon>Gammaproteobacteria</taxon>
        <taxon>Pseudomonadales</taxon>
        <taxon>Pseudomonadaceae</taxon>
        <taxon>Pseudomonas</taxon>
    </lineage>
</organism>
<gene>
    <name evidence="9" type="ordered locus">PA1020</name>
</gene>
<dbReference type="InterPro" id="IPR036250">
    <property type="entry name" value="AcylCo_DH-like_C"/>
</dbReference>
<dbReference type="EMBL" id="AE004091">
    <property type="protein sequence ID" value="AAG04409.1"/>
    <property type="molecule type" value="Genomic_DNA"/>
</dbReference>
<feature type="domain" description="Acyl-CoA dehydrogenase/oxidase C-terminal" evidence="7">
    <location>
        <begin position="219"/>
        <end position="358"/>
    </location>
</feature>
<protein>
    <submittedName>
        <fullName evidence="9">Probable acyl-CoA dehydrogenase</fullName>
    </submittedName>
</protein>
<dbReference type="BioCyc" id="PAER208964:G1FZ6-1041-MONOMER"/>
<dbReference type="SMR" id="Q9I4V4"/>
<dbReference type="RefSeq" id="NP_249711.1">
    <property type="nucleotide sequence ID" value="NC_002516.2"/>
</dbReference>
<dbReference type="Proteomes" id="UP000002438">
    <property type="component" value="Chromosome"/>
</dbReference>
<dbReference type="SUPFAM" id="SSF47203">
    <property type="entry name" value="Acyl-CoA dehydrogenase C-terminal domain-like"/>
    <property type="match status" value="1"/>
</dbReference>
<dbReference type="OrthoDB" id="9769473at2"/>